<evidence type="ECO:0000313" key="15">
    <source>
        <dbReference type="Proteomes" id="UP000077096"/>
    </source>
</evidence>
<dbReference type="Pfam" id="PF08245">
    <property type="entry name" value="Mur_ligase_M"/>
    <property type="match status" value="1"/>
</dbReference>
<evidence type="ECO:0000313" key="13">
    <source>
        <dbReference type="EMBL" id="ANE41093.1"/>
    </source>
</evidence>
<keyword evidence="3 10" id="KW-0436">Ligase</keyword>
<dbReference type="PANTHER" id="PTHR11136:SF0">
    <property type="entry name" value="DIHYDROFOLATE SYNTHETASE-RELATED"/>
    <property type="match status" value="1"/>
</dbReference>
<keyword evidence="4" id="KW-0479">Metal-binding</keyword>
<dbReference type="InterPro" id="IPR036565">
    <property type="entry name" value="Mur-like_cat_sf"/>
</dbReference>
<dbReference type="EMBL" id="DTBH01000033">
    <property type="protein sequence ID" value="HGQ76570.1"/>
    <property type="molecule type" value="Genomic_DNA"/>
</dbReference>
<dbReference type="InterPro" id="IPR001645">
    <property type="entry name" value="Folylpolyglutamate_synth"/>
</dbReference>
<dbReference type="SUPFAM" id="SSF53244">
    <property type="entry name" value="MurD-like peptide ligases, peptide-binding domain"/>
    <property type="match status" value="1"/>
</dbReference>
<evidence type="ECO:0000259" key="11">
    <source>
        <dbReference type="Pfam" id="PF02875"/>
    </source>
</evidence>
<evidence type="ECO:0000256" key="5">
    <source>
        <dbReference type="ARBA" id="ARBA00022741"/>
    </source>
</evidence>
<evidence type="ECO:0000256" key="7">
    <source>
        <dbReference type="ARBA" id="ARBA00022842"/>
    </source>
</evidence>
<name>A0A172T2L0_FERPE</name>
<dbReference type="KEGG" id="fng:JM64_03100"/>
<dbReference type="NCBIfam" id="TIGR01499">
    <property type="entry name" value="folC"/>
    <property type="match status" value="1"/>
</dbReference>
<comment type="similarity">
    <text evidence="1 10">Belongs to the folylpolyglutamate synthase family.</text>
</comment>
<evidence type="ECO:0000256" key="3">
    <source>
        <dbReference type="ARBA" id="ARBA00022598"/>
    </source>
</evidence>
<dbReference type="AlphaFoldDB" id="A0A172T2L0"/>
<reference evidence="13 15" key="1">
    <citation type="submission" date="2014-08" db="EMBL/GenBank/DDBJ databases">
        <title>Fervidobacterium pennivorans DYC genome.</title>
        <authorList>
            <person name="Wushke S."/>
        </authorList>
    </citation>
    <scope>NUCLEOTIDE SEQUENCE [LARGE SCALE GENOMIC DNA]</scope>
    <source>
        <strain evidence="13 15">DYC</strain>
    </source>
</reference>
<dbReference type="Pfam" id="PF02875">
    <property type="entry name" value="Mur_ligase_C"/>
    <property type="match status" value="1"/>
</dbReference>
<evidence type="ECO:0000256" key="2">
    <source>
        <dbReference type="ARBA" id="ARBA00013025"/>
    </source>
</evidence>
<dbReference type="EC" id="6.3.2.17" evidence="2"/>
<dbReference type="Gene3D" id="3.90.190.20">
    <property type="entry name" value="Mur ligase, C-terminal domain"/>
    <property type="match status" value="1"/>
</dbReference>
<dbReference type="PIRSF" id="PIRSF001563">
    <property type="entry name" value="Folylpolyglu_synth"/>
    <property type="match status" value="1"/>
</dbReference>
<evidence type="ECO:0000256" key="10">
    <source>
        <dbReference type="PIRNR" id="PIRNR001563"/>
    </source>
</evidence>
<keyword evidence="6 10" id="KW-0067">ATP-binding</keyword>
<dbReference type="OrthoDB" id="9809356at2"/>
<reference evidence="14" key="2">
    <citation type="journal article" date="2020" name="mSystems">
        <title>Genome- and Community-Level Interaction Insights into Carbon Utilization and Element Cycling Functions of Hydrothermarchaeota in Hydrothermal Sediment.</title>
        <authorList>
            <person name="Zhou Z."/>
            <person name="Liu Y."/>
            <person name="Xu W."/>
            <person name="Pan J."/>
            <person name="Luo Z.H."/>
            <person name="Li M."/>
        </authorList>
    </citation>
    <scope>NUCLEOTIDE SEQUENCE [LARGE SCALE GENOMIC DNA]</scope>
    <source>
        <strain evidence="14">SpSt-640</strain>
    </source>
</reference>
<dbReference type="InterPro" id="IPR013221">
    <property type="entry name" value="Mur_ligase_cen"/>
</dbReference>
<feature type="domain" description="Mur ligase central" evidence="12">
    <location>
        <begin position="48"/>
        <end position="272"/>
    </location>
</feature>
<evidence type="ECO:0000259" key="12">
    <source>
        <dbReference type="Pfam" id="PF08245"/>
    </source>
</evidence>
<gene>
    <name evidence="14" type="ORF">ENU12_01310</name>
    <name evidence="13" type="ORF">JM64_03100</name>
</gene>
<dbReference type="GO" id="GO:0046872">
    <property type="term" value="F:metal ion binding"/>
    <property type="evidence" value="ECO:0007669"/>
    <property type="project" value="UniProtKB-KW"/>
</dbReference>
<dbReference type="EMBL" id="CP011393">
    <property type="protein sequence ID" value="ANE41093.1"/>
    <property type="molecule type" value="Genomic_DNA"/>
</dbReference>
<evidence type="ECO:0000256" key="1">
    <source>
        <dbReference type="ARBA" id="ARBA00008276"/>
    </source>
</evidence>
<dbReference type="GO" id="GO:0005737">
    <property type="term" value="C:cytoplasm"/>
    <property type="evidence" value="ECO:0007669"/>
    <property type="project" value="TreeGrafter"/>
</dbReference>
<evidence type="ECO:0000256" key="6">
    <source>
        <dbReference type="ARBA" id="ARBA00022840"/>
    </source>
</evidence>
<evidence type="ECO:0000256" key="4">
    <source>
        <dbReference type="ARBA" id="ARBA00022723"/>
    </source>
</evidence>
<dbReference type="Proteomes" id="UP000077096">
    <property type="component" value="Chromosome"/>
</dbReference>
<dbReference type="GO" id="GO:0005524">
    <property type="term" value="F:ATP binding"/>
    <property type="evidence" value="ECO:0007669"/>
    <property type="project" value="UniProtKB-KW"/>
</dbReference>
<organism evidence="13 15">
    <name type="scientific">Fervidobacterium pennivorans</name>
    <dbReference type="NCBI Taxonomy" id="93466"/>
    <lineage>
        <taxon>Bacteria</taxon>
        <taxon>Thermotogati</taxon>
        <taxon>Thermotogota</taxon>
        <taxon>Thermotogae</taxon>
        <taxon>Thermotogales</taxon>
        <taxon>Fervidobacteriaceae</taxon>
        <taxon>Fervidobacterium</taxon>
    </lineage>
</organism>
<sequence length="436" mass="49479">MISATFLDTLKYLYFTRPYNTMKLGLFRIENLLSRMGNPHSGVKYFHVTGSNGKGSVTTFLEYLTYHHGHNVTGFYSPHLSTILERFHYNTQNISQEEFVEAAFEVKKHAEEMDKLGEEFSPSFFEYMTAMYFYITKKKNAEYGSVEVGLGGRFDSTNVIIPEISVICTVSLEHTNVLGNTVEQIAFEKAGIIKEKKPVVVGLMADSALEVIRQIAKQKNSKVYEYGKDFYVEPVQFSFNENVYDYYGDTTIKGIKVRLNGKHQLYNVGLALKAFEVTHRINEKAVKKAFEEAFIPGRFEMVNGVVLDGSHNPQAAEKFAENLDLYFPGKRRASVFGIVDDKDKEGVLKVIAPKFDLIIVTKPPSKRAEKVAETYEIAKRYNPNVILEPDYIRAVDLLKETDEDVKFVTGSFYLVGYVRDYLLNGKISEELTIGGA</sequence>
<dbReference type="GO" id="GO:0004326">
    <property type="term" value="F:tetrahydrofolylpolyglutamate synthase activity"/>
    <property type="evidence" value="ECO:0007669"/>
    <property type="project" value="UniProtKB-EC"/>
</dbReference>
<dbReference type="PATRIC" id="fig|93466.3.peg.671"/>
<dbReference type="GO" id="GO:0008841">
    <property type="term" value="F:dihydrofolate synthase activity"/>
    <property type="evidence" value="ECO:0007669"/>
    <property type="project" value="TreeGrafter"/>
</dbReference>
<evidence type="ECO:0000256" key="8">
    <source>
        <dbReference type="ARBA" id="ARBA00030592"/>
    </source>
</evidence>
<keyword evidence="7" id="KW-0460">Magnesium</keyword>
<dbReference type="Gene3D" id="3.40.1190.10">
    <property type="entry name" value="Mur-like, catalytic domain"/>
    <property type="match status" value="1"/>
</dbReference>
<protein>
    <recommendedName>
        <fullName evidence="2">tetrahydrofolate synthase</fullName>
        <ecNumber evidence="2">6.3.2.17</ecNumber>
    </recommendedName>
    <alternativeName>
        <fullName evidence="8">Tetrahydrofolylpolyglutamate synthase</fullName>
    </alternativeName>
</protein>
<dbReference type="PANTHER" id="PTHR11136">
    <property type="entry name" value="FOLYLPOLYGLUTAMATE SYNTHASE-RELATED"/>
    <property type="match status" value="1"/>
</dbReference>
<proteinExistence type="inferred from homology"/>
<dbReference type="InterPro" id="IPR036615">
    <property type="entry name" value="Mur_ligase_C_dom_sf"/>
</dbReference>
<feature type="domain" description="Mur ligase C-terminal" evidence="11">
    <location>
        <begin position="297"/>
        <end position="411"/>
    </location>
</feature>
<evidence type="ECO:0000313" key="14">
    <source>
        <dbReference type="EMBL" id="HGQ76570.1"/>
    </source>
</evidence>
<accession>A0A172T2L0</accession>
<keyword evidence="5 10" id="KW-0547">Nucleotide-binding</keyword>
<dbReference type="SUPFAM" id="SSF53623">
    <property type="entry name" value="MurD-like peptide ligases, catalytic domain"/>
    <property type="match status" value="1"/>
</dbReference>
<comment type="catalytic activity">
    <reaction evidence="9">
        <text>(6S)-5,6,7,8-tetrahydrofolyl-(gamma-L-Glu)(n) + L-glutamate + ATP = (6S)-5,6,7,8-tetrahydrofolyl-(gamma-L-Glu)(n+1) + ADP + phosphate + H(+)</text>
        <dbReference type="Rhea" id="RHEA:10580"/>
        <dbReference type="Rhea" id="RHEA-COMP:14738"/>
        <dbReference type="Rhea" id="RHEA-COMP:14740"/>
        <dbReference type="ChEBI" id="CHEBI:15378"/>
        <dbReference type="ChEBI" id="CHEBI:29985"/>
        <dbReference type="ChEBI" id="CHEBI:30616"/>
        <dbReference type="ChEBI" id="CHEBI:43474"/>
        <dbReference type="ChEBI" id="CHEBI:141005"/>
        <dbReference type="ChEBI" id="CHEBI:456216"/>
        <dbReference type="EC" id="6.3.2.17"/>
    </reaction>
</comment>
<dbReference type="InterPro" id="IPR004101">
    <property type="entry name" value="Mur_ligase_C"/>
</dbReference>
<evidence type="ECO:0000256" key="9">
    <source>
        <dbReference type="ARBA" id="ARBA00047493"/>
    </source>
</evidence>